<dbReference type="InterPro" id="IPR000568">
    <property type="entry name" value="ATP_synth_F0_asu"/>
</dbReference>
<dbReference type="Gene3D" id="1.20.120.220">
    <property type="entry name" value="ATP synthase, F0 complex, subunit A"/>
    <property type="match status" value="1"/>
</dbReference>
<gene>
    <name evidence="13" type="primary">ATP6</name>
</gene>
<feature type="transmembrane region" description="Helical" evidence="12">
    <location>
        <begin position="205"/>
        <end position="226"/>
    </location>
</feature>
<evidence type="ECO:0000313" key="13">
    <source>
        <dbReference type="EMBL" id="QAU54065.1"/>
    </source>
</evidence>
<organism evidence="13">
    <name type="scientific">Cellana radiata</name>
    <dbReference type="NCBI Taxonomy" id="351208"/>
    <lineage>
        <taxon>Eukaryota</taxon>
        <taxon>Metazoa</taxon>
        <taxon>Spiralia</taxon>
        <taxon>Lophotrochozoa</taxon>
        <taxon>Mollusca</taxon>
        <taxon>Gastropoda</taxon>
        <taxon>Patellogastropoda</taxon>
        <taxon>Lottioidea</taxon>
        <taxon>Nacellidae</taxon>
        <taxon>Cellana</taxon>
    </lineage>
</organism>
<evidence type="ECO:0000256" key="8">
    <source>
        <dbReference type="ARBA" id="ARBA00023065"/>
    </source>
</evidence>
<evidence type="ECO:0000256" key="6">
    <source>
        <dbReference type="ARBA" id="ARBA00022781"/>
    </source>
</evidence>
<evidence type="ECO:0000256" key="2">
    <source>
        <dbReference type="ARBA" id="ARBA00006810"/>
    </source>
</evidence>
<accession>A0A481MVI1</accession>
<keyword evidence="10" id="KW-0066">ATP synthesis</keyword>
<evidence type="ECO:0000256" key="1">
    <source>
        <dbReference type="ARBA" id="ARBA00004141"/>
    </source>
</evidence>
<dbReference type="SUPFAM" id="SSF81336">
    <property type="entry name" value="F1F0 ATP synthase subunit A"/>
    <property type="match status" value="1"/>
</dbReference>
<keyword evidence="4" id="KW-0138">CF(0)</keyword>
<reference evidence="13" key="1">
    <citation type="journal article" date="2018" name="Mol. Phylogenet. Evol.">
        <title>New patellogastropod mitogenomes help counteracting long-branch attraction in the deep phylogeny of gastropod mollusks.</title>
        <authorList>
            <person name="Uribe J.E."/>
            <person name="Irisarri I."/>
            <person name="Templado J."/>
            <person name="Zardoya R."/>
        </authorList>
    </citation>
    <scope>NUCLEOTIDE SEQUENCE</scope>
</reference>
<keyword evidence="7 12" id="KW-1133">Transmembrane helix</keyword>
<dbReference type="GO" id="GO:0005743">
    <property type="term" value="C:mitochondrial inner membrane"/>
    <property type="evidence" value="ECO:0007669"/>
    <property type="project" value="UniProtKB-SubCell"/>
</dbReference>
<evidence type="ECO:0000256" key="4">
    <source>
        <dbReference type="ARBA" id="ARBA00022547"/>
    </source>
</evidence>
<sequence>MLVDIFSTFDDNNFVFMSYYLLMWVLSLTCVFLFFCSNKWVGYSSFNELINLFKQISFSQSIRSFGSKMGGFSLVLSSFFVMLVNMNLAGLMPYVFSVTAHLSLSLSFGICFWLSLIISGFAYKPLVAASGLLPVGAPSFLNPFLVLVETVSICFRPLTISVRLVANISAGHIILGLIGMYMSQGIFCYSFLALGVVVFVEVGYFIFEFGVGLIQGYIFFLLITLYSDEHPH</sequence>
<dbReference type="AlphaFoldDB" id="A0A481MVI1"/>
<dbReference type="PRINTS" id="PR00123">
    <property type="entry name" value="ATPASEA"/>
</dbReference>
<evidence type="ECO:0000256" key="3">
    <source>
        <dbReference type="ARBA" id="ARBA00022448"/>
    </source>
</evidence>
<dbReference type="Pfam" id="PF00119">
    <property type="entry name" value="ATP-synt_A"/>
    <property type="match status" value="1"/>
</dbReference>
<dbReference type="EMBL" id="MH916651">
    <property type="protein sequence ID" value="QAU54065.1"/>
    <property type="molecule type" value="Genomic_DNA"/>
</dbReference>
<evidence type="ECO:0000256" key="12">
    <source>
        <dbReference type="SAM" id="Phobius"/>
    </source>
</evidence>
<evidence type="ECO:0000256" key="7">
    <source>
        <dbReference type="ARBA" id="ARBA00022989"/>
    </source>
</evidence>
<feature type="transmembrane region" description="Helical" evidence="12">
    <location>
        <begin position="102"/>
        <end position="123"/>
    </location>
</feature>
<dbReference type="GO" id="GO:0045259">
    <property type="term" value="C:proton-transporting ATP synthase complex"/>
    <property type="evidence" value="ECO:0007669"/>
    <property type="project" value="UniProtKB-KW"/>
</dbReference>
<evidence type="ECO:0000256" key="10">
    <source>
        <dbReference type="ARBA" id="ARBA00023310"/>
    </source>
</evidence>
<dbReference type="GO" id="GO:0046933">
    <property type="term" value="F:proton-transporting ATP synthase activity, rotational mechanism"/>
    <property type="evidence" value="ECO:0007669"/>
    <property type="project" value="TreeGrafter"/>
</dbReference>
<dbReference type="CDD" id="cd00310">
    <property type="entry name" value="ATP-synt_Fo_a_6"/>
    <property type="match status" value="1"/>
</dbReference>
<keyword evidence="9 12" id="KW-0472">Membrane</keyword>
<comment type="similarity">
    <text evidence="2">Belongs to the ATPase A chain family.</text>
</comment>
<keyword evidence="6" id="KW-0375">Hydrogen ion transport</keyword>
<proteinExistence type="inferred from homology"/>
<dbReference type="InterPro" id="IPR035908">
    <property type="entry name" value="F0_ATP_A_sf"/>
</dbReference>
<dbReference type="InterPro" id="IPR023011">
    <property type="entry name" value="ATP_synth_F0_asu_AS"/>
</dbReference>
<evidence type="ECO:0000256" key="9">
    <source>
        <dbReference type="ARBA" id="ARBA00023136"/>
    </source>
</evidence>
<keyword evidence="8" id="KW-0406">Ion transport</keyword>
<evidence type="ECO:0000256" key="5">
    <source>
        <dbReference type="ARBA" id="ARBA00022692"/>
    </source>
</evidence>
<feature type="transmembrane region" description="Helical" evidence="12">
    <location>
        <begin position="72"/>
        <end position="96"/>
    </location>
</feature>
<evidence type="ECO:0000256" key="11">
    <source>
        <dbReference type="RuleBase" id="RU004450"/>
    </source>
</evidence>
<dbReference type="InterPro" id="IPR045083">
    <property type="entry name" value="ATP_synth_F0_asu_bact/mt"/>
</dbReference>
<dbReference type="PANTHER" id="PTHR11410">
    <property type="entry name" value="ATP SYNTHASE SUBUNIT A"/>
    <property type="match status" value="1"/>
</dbReference>
<geneLocation type="mitochondrion" evidence="13"/>
<dbReference type="NCBIfam" id="TIGR01131">
    <property type="entry name" value="ATP_synt_6_or_A"/>
    <property type="match status" value="1"/>
</dbReference>
<name>A0A481MVI1_9GAST</name>
<comment type="subcellular location">
    <subcellularLocation>
        <location evidence="1">Membrane</location>
        <topology evidence="1">Multi-pass membrane protein</topology>
    </subcellularLocation>
    <subcellularLocation>
        <location evidence="11">Mitochondrion inner membrane</location>
        <topology evidence="11">Multi-pass membrane protein</topology>
    </subcellularLocation>
</comment>
<dbReference type="PANTHER" id="PTHR11410:SF0">
    <property type="entry name" value="ATP SYNTHASE SUBUNIT A"/>
    <property type="match status" value="1"/>
</dbReference>
<protein>
    <recommendedName>
        <fullName evidence="11">ATP synthase subunit a</fullName>
    </recommendedName>
</protein>
<keyword evidence="5 12" id="KW-0812">Transmembrane</keyword>
<keyword evidence="13" id="KW-0496">Mitochondrion</keyword>
<dbReference type="PROSITE" id="PS00449">
    <property type="entry name" value="ATPASE_A"/>
    <property type="match status" value="1"/>
</dbReference>
<feature type="transmembrane region" description="Helical" evidence="12">
    <location>
        <begin position="173"/>
        <end position="199"/>
    </location>
</feature>
<keyword evidence="3" id="KW-0813">Transport</keyword>
<feature type="transmembrane region" description="Helical" evidence="12">
    <location>
        <begin position="16"/>
        <end position="36"/>
    </location>
</feature>